<dbReference type="EMBL" id="CP095072">
    <property type="protein sequence ID" value="UOQ47784.1"/>
    <property type="molecule type" value="Genomic_DNA"/>
</dbReference>
<gene>
    <name evidence="1" type="ORF">MUN88_17275</name>
</gene>
<evidence type="ECO:0000313" key="1">
    <source>
        <dbReference type="EMBL" id="UOQ47784.1"/>
    </source>
</evidence>
<organism evidence="1 2">
    <name type="scientific">Gracilibacillus caseinilyticus</name>
    <dbReference type="NCBI Taxonomy" id="2932256"/>
    <lineage>
        <taxon>Bacteria</taxon>
        <taxon>Bacillati</taxon>
        <taxon>Bacillota</taxon>
        <taxon>Bacilli</taxon>
        <taxon>Bacillales</taxon>
        <taxon>Bacillaceae</taxon>
        <taxon>Gracilibacillus</taxon>
    </lineage>
</organism>
<dbReference type="Proteomes" id="UP000831782">
    <property type="component" value="Chromosome"/>
</dbReference>
<sequence length="150" mass="17729">MTNLKEQKQELMEILNGEVHEEHLRLIDFLIKSDDDLSSFHRNYFKIEAGNLTQAIHQFRINKRNASNMTEEQFMHLFATNKQQALEKLLQQPINHIELEALRKANISLSDLYTKTVNHPEYTLLPLLKSWDLLDKESKEPETIEEKLMI</sequence>
<reference evidence="1 2" key="1">
    <citation type="submission" date="2022-04" db="EMBL/GenBank/DDBJ databases">
        <title>Gracilibacillus sp. isolated from saltern.</title>
        <authorList>
            <person name="Won M."/>
            <person name="Lee C.-M."/>
            <person name="Woen H.-Y."/>
            <person name="Kwon S.-W."/>
        </authorList>
    </citation>
    <scope>NUCLEOTIDE SEQUENCE [LARGE SCALE GENOMIC DNA]</scope>
    <source>
        <strain evidence="1 2">SSWR10-1</strain>
    </source>
</reference>
<proteinExistence type="predicted"/>
<protein>
    <submittedName>
        <fullName evidence="1">Uncharacterized protein</fullName>
    </submittedName>
</protein>
<dbReference type="RefSeq" id="WP_244717273.1">
    <property type="nucleotide sequence ID" value="NZ_CP095072.1"/>
</dbReference>
<evidence type="ECO:0000313" key="2">
    <source>
        <dbReference type="Proteomes" id="UP000831782"/>
    </source>
</evidence>
<name>A0ABY4ETN4_9BACI</name>
<keyword evidence="2" id="KW-1185">Reference proteome</keyword>
<accession>A0ABY4ETN4</accession>